<dbReference type="EMBL" id="JAMTCS010000012">
    <property type="protein sequence ID" value="MCP2266383.1"/>
    <property type="molecule type" value="Genomic_DNA"/>
</dbReference>
<dbReference type="RefSeq" id="WP_253838144.1">
    <property type="nucleotide sequence ID" value="NZ_JAMTCS010000012.1"/>
</dbReference>
<feature type="transmembrane region" description="Helical" evidence="1">
    <location>
        <begin position="81"/>
        <end position="102"/>
    </location>
</feature>
<keyword evidence="1" id="KW-1133">Transmembrane helix</keyword>
<evidence type="ECO:0000313" key="3">
    <source>
        <dbReference type="Proteomes" id="UP001139493"/>
    </source>
</evidence>
<name>A0A9X2G6C2_9MICO</name>
<feature type="transmembrane region" description="Helical" evidence="1">
    <location>
        <begin position="42"/>
        <end position="61"/>
    </location>
</feature>
<comment type="caution">
    <text evidence="2">The sequence shown here is derived from an EMBL/GenBank/DDBJ whole genome shotgun (WGS) entry which is preliminary data.</text>
</comment>
<feature type="transmembrane region" description="Helical" evidence="1">
    <location>
        <begin position="187"/>
        <end position="204"/>
    </location>
</feature>
<dbReference type="Proteomes" id="UP001139493">
    <property type="component" value="Unassembled WGS sequence"/>
</dbReference>
<sequence>MSAPTVPGTAATTRTALTAAARRRGAAAVTGWMRRGALVAGVWFWGFYAVYAVALILGNVLAGNDLETSALDVTLGAQRWAVVWIGVVAATALLPVHVAAGGDRRSLAAGVVRGALLVGGAYGVLVVLALLGERLLSTSLGMTWSRLGALPFDEPLAVLGTAVAEALVVTTYILVGASVGAGFMRARAWGTLLMIPLLVPAALVDLATRTGVVGTVANVELRPDLDHAVVLAADGLDTTLLGVGGAALAALLAAAALHALLRTAPVRPR</sequence>
<feature type="transmembrane region" description="Helical" evidence="1">
    <location>
        <begin position="156"/>
        <end position="175"/>
    </location>
</feature>
<gene>
    <name evidence="2" type="ORF">APR03_003749</name>
</gene>
<keyword evidence="1" id="KW-0472">Membrane</keyword>
<accession>A0A9X2G6C2</accession>
<organism evidence="2 3">
    <name type="scientific">Promicromonospora thailandica</name>
    <dbReference type="NCBI Taxonomy" id="765201"/>
    <lineage>
        <taxon>Bacteria</taxon>
        <taxon>Bacillati</taxon>
        <taxon>Actinomycetota</taxon>
        <taxon>Actinomycetes</taxon>
        <taxon>Micrococcales</taxon>
        <taxon>Promicromonosporaceae</taxon>
        <taxon>Promicromonospora</taxon>
    </lineage>
</organism>
<protein>
    <submittedName>
        <fullName evidence="2">Uncharacterized protein</fullName>
    </submittedName>
</protein>
<evidence type="ECO:0000256" key="1">
    <source>
        <dbReference type="SAM" id="Phobius"/>
    </source>
</evidence>
<dbReference type="AlphaFoldDB" id="A0A9X2G6C2"/>
<keyword evidence="1" id="KW-0812">Transmembrane</keyword>
<feature type="transmembrane region" description="Helical" evidence="1">
    <location>
        <begin position="114"/>
        <end position="136"/>
    </location>
</feature>
<keyword evidence="3" id="KW-1185">Reference proteome</keyword>
<reference evidence="2" key="1">
    <citation type="submission" date="2022-06" db="EMBL/GenBank/DDBJ databases">
        <title>Genomic Encyclopedia of Archaeal and Bacterial Type Strains, Phase II (KMG-II): from individual species to whole genera.</title>
        <authorList>
            <person name="Goeker M."/>
        </authorList>
    </citation>
    <scope>NUCLEOTIDE SEQUENCE</scope>
    <source>
        <strain evidence="2">DSM 26652</strain>
    </source>
</reference>
<evidence type="ECO:0000313" key="2">
    <source>
        <dbReference type="EMBL" id="MCP2266383.1"/>
    </source>
</evidence>
<feature type="transmembrane region" description="Helical" evidence="1">
    <location>
        <begin position="240"/>
        <end position="261"/>
    </location>
</feature>
<proteinExistence type="predicted"/>